<accession>A0ABM1Y336</accession>
<dbReference type="EnsemblMetazoa" id="AALFPA23_005231.R6623">
    <property type="protein sequence ID" value="AALFPA23_005231.P6623"/>
    <property type="gene ID" value="AALFPA23_005231"/>
</dbReference>
<evidence type="ECO:0000256" key="2">
    <source>
        <dbReference type="ARBA" id="ARBA00022771"/>
    </source>
</evidence>
<dbReference type="Pfam" id="PF07776">
    <property type="entry name" value="zf-AD"/>
    <property type="match status" value="1"/>
</dbReference>
<dbReference type="PANTHER" id="PTHR39942:SF1">
    <property type="entry name" value="BCDNA.LD26519-RELATED"/>
    <property type="match status" value="1"/>
</dbReference>
<dbReference type="SUPFAM" id="SSF57716">
    <property type="entry name" value="Glucocorticoid receptor-like (DNA-binding domain)"/>
    <property type="match status" value="1"/>
</dbReference>
<feature type="domain" description="ZAD" evidence="6">
    <location>
        <begin position="9"/>
        <end position="80"/>
    </location>
</feature>
<evidence type="ECO:0000256" key="1">
    <source>
        <dbReference type="ARBA" id="ARBA00022723"/>
    </source>
</evidence>
<dbReference type="PROSITE" id="PS51915">
    <property type="entry name" value="ZAD"/>
    <property type="match status" value="1"/>
</dbReference>
<keyword evidence="2 4" id="KW-0863">Zinc-finger</keyword>
<sequence>MSKPVRLASFCRLCLSKTKDKVPVFAEGNLLESLLRLIEIEIDENDEPDAVVCYDCVVTLEGFHQFKEQCHVNDEFVKTIPPKADNSGSSGGEEEEDDREESGAEDDEGMEEEDRLELSEAEEVFHALPSPPAKSAKSKRKAADVSPKKTPAKKPTTPVQAKRPKMEQPAKDKSPKTSLDELQVLQESYPDYFYFEKGSRSIYYTLIYYGERFNSAIFAERTTYWQCIHRRKYTCPAQVRVSNDYKSFERFYEHTHKQLREKEGQAFTPHEALPELFKICKRIVEQKKIKQYNMKQDVKEESFESQFQEFAEESMRNAANKTASPEVKKKKYSDIYSSDSEAESGSDTEVQSKKKPKPSSKNVQQKKQAAKEPKPVKPKEDDSKCDEDIDLDPDEEQELDLEQIEQECDALNVPKRPSGGPTLEEMLVLQDSYPDYFFFEKGPRSIYFTLVYYGERFHSALFTERYTYWQCRHRRKYRCPAQVCVTNDYKTLERRYEHSHPELPDKEGQAFTPMEALPELFEACRKIVHKNRAKRRQKLLHKYQFLNSINSSDDQPTNNDSMDINEDDLIEIVDDVGAQEGTPTKDFEYEELIEED</sequence>
<feature type="compositionally biased region" description="Basic and acidic residues" evidence="5">
    <location>
        <begin position="164"/>
        <end position="179"/>
    </location>
</feature>
<dbReference type="Proteomes" id="UP000069940">
    <property type="component" value="Unassembled WGS sequence"/>
</dbReference>
<keyword evidence="8" id="KW-1185">Reference proteome</keyword>
<dbReference type="RefSeq" id="XP_019552415.3">
    <property type="nucleotide sequence ID" value="XM_019696870.3"/>
</dbReference>
<dbReference type="Pfam" id="PF04500">
    <property type="entry name" value="FLYWCH"/>
    <property type="match status" value="1"/>
</dbReference>
<dbReference type="GeneID" id="109422259"/>
<feature type="region of interest" description="Disordered" evidence="5">
    <location>
        <begin position="79"/>
        <end position="179"/>
    </location>
</feature>
<evidence type="ECO:0000313" key="8">
    <source>
        <dbReference type="Proteomes" id="UP000069940"/>
    </source>
</evidence>
<evidence type="ECO:0000313" key="7">
    <source>
        <dbReference type="EnsemblMetazoa" id="AALFPA23_005231.P6624"/>
    </source>
</evidence>
<feature type="binding site" evidence="4">
    <location>
        <position position="53"/>
    </location>
    <ligand>
        <name>Zn(2+)</name>
        <dbReference type="ChEBI" id="CHEBI:29105"/>
    </ligand>
</feature>
<feature type="binding site" evidence="4">
    <location>
        <position position="56"/>
    </location>
    <ligand>
        <name>Zn(2+)</name>
        <dbReference type="ChEBI" id="CHEBI:29105"/>
    </ligand>
</feature>
<evidence type="ECO:0000256" key="4">
    <source>
        <dbReference type="PROSITE-ProRule" id="PRU01263"/>
    </source>
</evidence>
<feature type="compositionally biased region" description="Basic and acidic residues" evidence="5">
    <location>
        <begin position="369"/>
        <end position="382"/>
    </location>
</feature>
<evidence type="ECO:0000256" key="3">
    <source>
        <dbReference type="ARBA" id="ARBA00022833"/>
    </source>
</evidence>
<dbReference type="Gene3D" id="3.40.1800.20">
    <property type="match status" value="1"/>
</dbReference>
<feature type="compositionally biased region" description="Acidic residues" evidence="5">
    <location>
        <begin position="92"/>
        <end position="122"/>
    </location>
</feature>
<feature type="binding site" evidence="4">
    <location>
        <position position="14"/>
    </location>
    <ligand>
        <name>Zn(2+)</name>
        <dbReference type="ChEBI" id="CHEBI:29105"/>
    </ligand>
</feature>
<feature type="region of interest" description="Disordered" evidence="5">
    <location>
        <begin position="316"/>
        <end position="390"/>
    </location>
</feature>
<keyword evidence="1 4" id="KW-0479">Metal-binding</keyword>
<dbReference type="SMART" id="SM00868">
    <property type="entry name" value="zf-AD"/>
    <property type="match status" value="1"/>
</dbReference>
<keyword evidence="3 4" id="KW-0862">Zinc</keyword>
<evidence type="ECO:0000256" key="5">
    <source>
        <dbReference type="SAM" id="MobiDB-lite"/>
    </source>
</evidence>
<proteinExistence type="predicted"/>
<feature type="binding site" evidence="4">
    <location>
        <position position="11"/>
    </location>
    <ligand>
        <name>Zn(2+)</name>
        <dbReference type="ChEBI" id="CHEBI:29105"/>
    </ligand>
</feature>
<dbReference type="EnsemblMetazoa" id="AALFPA23_005231.R6624">
    <property type="protein sequence ID" value="AALFPA23_005231.P6624"/>
    <property type="gene ID" value="AALFPA23_005231"/>
</dbReference>
<dbReference type="PANTHER" id="PTHR39942">
    <property type="entry name" value="BCDNA.LD26519-RELATED"/>
    <property type="match status" value="1"/>
</dbReference>
<dbReference type="InterPro" id="IPR007588">
    <property type="entry name" value="Znf_FLYWCH"/>
</dbReference>
<evidence type="ECO:0000259" key="6">
    <source>
        <dbReference type="PROSITE" id="PS51915"/>
    </source>
</evidence>
<protein>
    <recommendedName>
        <fullName evidence="6">ZAD domain-containing protein</fullName>
    </recommendedName>
</protein>
<reference evidence="7" key="2">
    <citation type="submission" date="2025-05" db="UniProtKB">
        <authorList>
            <consortium name="EnsemblMetazoa"/>
        </authorList>
    </citation>
    <scope>IDENTIFICATION</scope>
    <source>
        <strain evidence="7">Foshan</strain>
    </source>
</reference>
<name>A0ABM1Y336_AEDAL</name>
<dbReference type="RefSeq" id="XP_019552416.3">
    <property type="nucleotide sequence ID" value="XM_019696871.3"/>
</dbReference>
<dbReference type="InterPro" id="IPR012934">
    <property type="entry name" value="Znf_AD"/>
</dbReference>
<reference evidence="8" key="1">
    <citation type="journal article" date="2015" name="Proc. Natl. Acad. Sci. U.S.A.">
        <title>Genome sequence of the Asian Tiger mosquito, Aedes albopictus, reveals insights into its biology, genetics, and evolution.</title>
        <authorList>
            <person name="Chen X.G."/>
            <person name="Jiang X."/>
            <person name="Gu J."/>
            <person name="Xu M."/>
            <person name="Wu Y."/>
            <person name="Deng Y."/>
            <person name="Zhang C."/>
            <person name="Bonizzoni M."/>
            <person name="Dermauw W."/>
            <person name="Vontas J."/>
            <person name="Armbruster P."/>
            <person name="Huang X."/>
            <person name="Yang Y."/>
            <person name="Zhang H."/>
            <person name="He W."/>
            <person name="Peng H."/>
            <person name="Liu Y."/>
            <person name="Wu K."/>
            <person name="Chen J."/>
            <person name="Lirakis M."/>
            <person name="Topalis P."/>
            <person name="Van Leeuwen T."/>
            <person name="Hall A.B."/>
            <person name="Jiang X."/>
            <person name="Thorpe C."/>
            <person name="Mueller R.L."/>
            <person name="Sun C."/>
            <person name="Waterhouse R.M."/>
            <person name="Yan G."/>
            <person name="Tu Z.J."/>
            <person name="Fang X."/>
            <person name="James A.A."/>
        </authorList>
    </citation>
    <scope>NUCLEOTIDE SEQUENCE [LARGE SCALE GENOMIC DNA]</scope>
    <source>
        <strain evidence="8">Foshan</strain>
    </source>
</reference>
<organism evidence="7 8">
    <name type="scientific">Aedes albopictus</name>
    <name type="common">Asian tiger mosquito</name>
    <name type="synonym">Stegomyia albopicta</name>
    <dbReference type="NCBI Taxonomy" id="7160"/>
    <lineage>
        <taxon>Eukaryota</taxon>
        <taxon>Metazoa</taxon>
        <taxon>Ecdysozoa</taxon>
        <taxon>Arthropoda</taxon>
        <taxon>Hexapoda</taxon>
        <taxon>Insecta</taxon>
        <taxon>Pterygota</taxon>
        <taxon>Neoptera</taxon>
        <taxon>Endopterygota</taxon>
        <taxon>Diptera</taxon>
        <taxon>Nematocera</taxon>
        <taxon>Culicoidea</taxon>
        <taxon>Culicidae</taxon>
        <taxon>Culicinae</taxon>
        <taxon>Aedini</taxon>
        <taxon>Aedes</taxon>
        <taxon>Stegomyia</taxon>
    </lineage>
</organism>
<dbReference type="Gene3D" id="2.20.25.240">
    <property type="match status" value="2"/>
</dbReference>